<dbReference type="InterPro" id="IPR002069">
    <property type="entry name" value="Interferon_gamma"/>
</dbReference>
<name>A0A8C6U658_9GOBI</name>
<organism evidence="8 9">
    <name type="scientific">Neogobius melanostomus</name>
    <name type="common">round goby</name>
    <dbReference type="NCBI Taxonomy" id="47308"/>
    <lineage>
        <taxon>Eukaryota</taxon>
        <taxon>Metazoa</taxon>
        <taxon>Chordata</taxon>
        <taxon>Craniata</taxon>
        <taxon>Vertebrata</taxon>
        <taxon>Euteleostomi</taxon>
        <taxon>Actinopterygii</taxon>
        <taxon>Neopterygii</taxon>
        <taxon>Teleostei</taxon>
        <taxon>Neoteleostei</taxon>
        <taxon>Acanthomorphata</taxon>
        <taxon>Gobiaria</taxon>
        <taxon>Gobiiformes</taxon>
        <taxon>Gobioidei</taxon>
        <taxon>Gobiidae</taxon>
        <taxon>Benthophilinae</taxon>
        <taxon>Neogobiini</taxon>
        <taxon>Neogobius</taxon>
    </lineage>
</organism>
<dbReference type="PANTHER" id="PTHR11419:SF0">
    <property type="entry name" value="INTERFERON GAMMA"/>
    <property type="match status" value="1"/>
</dbReference>
<comment type="subcellular location">
    <subcellularLocation>
        <location evidence="1">Secreted</location>
    </subcellularLocation>
</comment>
<sequence>MDATNRVGCCVCLLLFLGQVRGSHIPDRMTRTIQNLTQHYKIPSRERFNGTPVFSKKDLVGKMEVSVFASVKKVLMGGILETYRRLINKMLEQLPTPTPTSVTPRPTGANANAVETGSSDSVREQLRYILKTVNNLAKNHYLEQEQLLKSLDSYHDIKTGDLVIQSKALWELPWLFEEASSLVKNSRRRRRRKKLLGNQCIIL</sequence>
<keyword evidence="3" id="KW-0202">Cytokine</keyword>
<reference evidence="8" key="2">
    <citation type="submission" date="2025-09" db="UniProtKB">
        <authorList>
            <consortium name="Ensembl"/>
        </authorList>
    </citation>
    <scope>IDENTIFICATION</scope>
</reference>
<evidence type="ECO:0000313" key="9">
    <source>
        <dbReference type="Proteomes" id="UP000694523"/>
    </source>
</evidence>
<keyword evidence="5" id="KW-0325">Glycoprotein</keyword>
<keyword evidence="9" id="KW-1185">Reference proteome</keyword>
<evidence type="ECO:0000256" key="1">
    <source>
        <dbReference type="ARBA" id="ARBA00004613"/>
    </source>
</evidence>
<evidence type="ECO:0008006" key="10">
    <source>
        <dbReference type="Google" id="ProtNLM"/>
    </source>
</evidence>
<feature type="region of interest" description="Disordered" evidence="6">
    <location>
        <begin position="95"/>
        <end position="116"/>
    </location>
</feature>
<proteinExistence type="inferred from homology"/>
<dbReference type="PANTHER" id="PTHR11419">
    <property type="entry name" value="INTERFERON GAMMA"/>
    <property type="match status" value="1"/>
</dbReference>
<evidence type="ECO:0000256" key="5">
    <source>
        <dbReference type="ARBA" id="ARBA00023180"/>
    </source>
</evidence>
<dbReference type="SUPFAM" id="SSF47266">
    <property type="entry name" value="4-helical cytokines"/>
    <property type="match status" value="1"/>
</dbReference>
<evidence type="ECO:0000256" key="4">
    <source>
        <dbReference type="ARBA" id="ARBA00022525"/>
    </source>
</evidence>
<keyword evidence="4" id="KW-0964">Secreted</keyword>
<dbReference type="Gene3D" id="1.20.1250.10">
    <property type="match status" value="1"/>
</dbReference>
<evidence type="ECO:0000256" key="7">
    <source>
        <dbReference type="SAM" id="SignalP"/>
    </source>
</evidence>
<accession>A0A8C6U658</accession>
<evidence type="ECO:0000256" key="2">
    <source>
        <dbReference type="ARBA" id="ARBA00007566"/>
    </source>
</evidence>
<keyword evidence="7" id="KW-0732">Signal</keyword>
<evidence type="ECO:0000256" key="3">
    <source>
        <dbReference type="ARBA" id="ARBA00022514"/>
    </source>
</evidence>
<protein>
    <recommendedName>
        <fullName evidence="10">Interferon gamma</fullName>
    </recommendedName>
</protein>
<evidence type="ECO:0000256" key="6">
    <source>
        <dbReference type="SAM" id="MobiDB-lite"/>
    </source>
</evidence>
<reference evidence="8" key="1">
    <citation type="submission" date="2025-08" db="UniProtKB">
        <authorList>
            <consortium name="Ensembl"/>
        </authorList>
    </citation>
    <scope>IDENTIFICATION</scope>
</reference>
<dbReference type="GO" id="GO:0005125">
    <property type="term" value="F:cytokine activity"/>
    <property type="evidence" value="ECO:0007669"/>
    <property type="project" value="UniProtKB-KW"/>
</dbReference>
<dbReference type="AlphaFoldDB" id="A0A8C6U658"/>
<comment type="similarity">
    <text evidence="2">Belongs to the type II (or gamma) interferon family.</text>
</comment>
<feature type="signal peptide" evidence="7">
    <location>
        <begin position="1"/>
        <end position="22"/>
    </location>
</feature>
<dbReference type="GO" id="GO:0005133">
    <property type="term" value="F:type II interferon receptor binding"/>
    <property type="evidence" value="ECO:0007669"/>
    <property type="project" value="InterPro"/>
</dbReference>
<dbReference type="InterPro" id="IPR009079">
    <property type="entry name" value="4_helix_cytokine-like_core"/>
</dbReference>
<dbReference type="Proteomes" id="UP000694523">
    <property type="component" value="Unplaced"/>
</dbReference>
<evidence type="ECO:0000313" key="8">
    <source>
        <dbReference type="Ensembl" id="ENSNMLP00000031635.1"/>
    </source>
</evidence>
<dbReference type="Ensembl" id="ENSNMLT00000035263.1">
    <property type="protein sequence ID" value="ENSNMLP00000031635.1"/>
    <property type="gene ID" value="ENSNMLG00000019822.1"/>
</dbReference>
<dbReference type="GO" id="GO:0005615">
    <property type="term" value="C:extracellular space"/>
    <property type="evidence" value="ECO:0007669"/>
    <property type="project" value="UniProtKB-KW"/>
</dbReference>
<feature type="chain" id="PRO_5034738229" description="Interferon gamma" evidence="7">
    <location>
        <begin position="23"/>
        <end position="203"/>
    </location>
</feature>
<dbReference type="GO" id="GO:0006955">
    <property type="term" value="P:immune response"/>
    <property type="evidence" value="ECO:0007669"/>
    <property type="project" value="InterPro"/>
</dbReference>